<evidence type="ECO:0000259" key="2">
    <source>
        <dbReference type="Pfam" id="PF03372"/>
    </source>
</evidence>
<name>A0A2K3M1Z6_TRIPR</name>
<dbReference type="Proteomes" id="UP000236291">
    <property type="component" value="Unassembled WGS sequence"/>
</dbReference>
<feature type="compositionally biased region" description="Basic residues" evidence="1">
    <location>
        <begin position="45"/>
        <end position="57"/>
    </location>
</feature>
<dbReference type="InterPro" id="IPR036691">
    <property type="entry name" value="Endo/exonu/phosph_ase_sf"/>
</dbReference>
<dbReference type="PANTHER" id="PTHR33710:SF64">
    <property type="entry name" value="ENDONUCLEASE_EXONUCLEASE_PHOSPHATASE DOMAIN-CONTAINING PROTEIN"/>
    <property type="match status" value="1"/>
</dbReference>
<dbReference type="AlphaFoldDB" id="A0A2K3M1Z6"/>
<dbReference type="STRING" id="57577.A0A2K3M1Z6"/>
<keyword evidence="3" id="KW-0675">Receptor</keyword>
<reference evidence="3 4" key="1">
    <citation type="journal article" date="2014" name="Am. J. Bot.">
        <title>Genome assembly and annotation for red clover (Trifolium pratense; Fabaceae).</title>
        <authorList>
            <person name="Istvanek J."/>
            <person name="Jaros M."/>
            <person name="Krenek A."/>
            <person name="Repkova J."/>
        </authorList>
    </citation>
    <scope>NUCLEOTIDE SEQUENCE [LARGE SCALE GENOMIC DNA]</scope>
    <source>
        <strain evidence="4">cv. Tatra</strain>
        <tissue evidence="3">Young leaves</tissue>
    </source>
</reference>
<accession>A0A2K3M1Z6</accession>
<keyword evidence="3" id="KW-0418">Kinase</keyword>
<evidence type="ECO:0000256" key="1">
    <source>
        <dbReference type="SAM" id="MobiDB-lite"/>
    </source>
</evidence>
<evidence type="ECO:0000313" key="3">
    <source>
        <dbReference type="EMBL" id="PNX84817.1"/>
    </source>
</evidence>
<sequence length="513" mass="57927">MSGPWSLDWLHDHNHGDAGVIFSTRKNFKARKSRGDGNLRDARKPLKKRHGGGKPRHSLHTLKKVARMPGNDRKEALKALKKNVRKRQGVLRVDRSCEVVHQVSSEENQSSASVNNDWENWVVMQGNNRMAVEDVWGIGKAIGVKFNSVNSNMFSVLSRASKGKISGGDLRTKGLGASGGLLTIWDSAEVEMWSSVSYEHVLWSHGRFLKNDEEFYIANVYAPCDNSAKQRLWDSLSNRIQLLDGKRVCVCGDFNAVKSVEERRSTRVGHSSLDHIPFQRFIDDNSLIDLPLGGRKFTWYKGDGSTMSRLDRFLLSEEWCMAWPNCAQVAQMRGLSDHCPLILSANEEDWGPRPARMLKCWSDIPGYTSFVRDKLNSLQVDGWGGYVLKEKFKLIKSALKDWHATHAQNLPSRIDSLKNRLSALDTKGEEEDLLATELEELHGITSNIQSLSRLNASICWQQSRSKWLKEGDANSKYFHSVLASRRRRNSFSSIQVEGVTVEGVHPIRQAVTS</sequence>
<feature type="compositionally biased region" description="Basic and acidic residues" evidence="1">
    <location>
        <begin position="33"/>
        <end position="44"/>
    </location>
</feature>
<evidence type="ECO:0000313" key="4">
    <source>
        <dbReference type="Proteomes" id="UP000236291"/>
    </source>
</evidence>
<dbReference type="InterPro" id="IPR005135">
    <property type="entry name" value="Endo/exonuclease/phosphatase"/>
</dbReference>
<feature type="domain" description="Endonuclease/exonuclease/phosphatase" evidence="2">
    <location>
        <begin position="185"/>
        <end position="323"/>
    </location>
</feature>
<gene>
    <name evidence="3" type="ORF">L195_g040881</name>
</gene>
<organism evidence="3 4">
    <name type="scientific">Trifolium pratense</name>
    <name type="common">Red clover</name>
    <dbReference type="NCBI Taxonomy" id="57577"/>
    <lineage>
        <taxon>Eukaryota</taxon>
        <taxon>Viridiplantae</taxon>
        <taxon>Streptophyta</taxon>
        <taxon>Embryophyta</taxon>
        <taxon>Tracheophyta</taxon>
        <taxon>Spermatophyta</taxon>
        <taxon>Magnoliopsida</taxon>
        <taxon>eudicotyledons</taxon>
        <taxon>Gunneridae</taxon>
        <taxon>Pentapetalae</taxon>
        <taxon>rosids</taxon>
        <taxon>fabids</taxon>
        <taxon>Fabales</taxon>
        <taxon>Fabaceae</taxon>
        <taxon>Papilionoideae</taxon>
        <taxon>50 kb inversion clade</taxon>
        <taxon>NPAAA clade</taxon>
        <taxon>Hologalegina</taxon>
        <taxon>IRL clade</taxon>
        <taxon>Trifolieae</taxon>
        <taxon>Trifolium</taxon>
    </lineage>
</organism>
<dbReference type="Pfam" id="PF03372">
    <property type="entry name" value="Exo_endo_phos"/>
    <property type="match status" value="1"/>
</dbReference>
<protein>
    <submittedName>
        <fullName evidence="3">Cysteine-rich receptor-like protein kinase</fullName>
    </submittedName>
</protein>
<proteinExistence type="predicted"/>
<dbReference type="PANTHER" id="PTHR33710">
    <property type="entry name" value="BNAC02G09200D PROTEIN"/>
    <property type="match status" value="1"/>
</dbReference>
<dbReference type="GO" id="GO:0016301">
    <property type="term" value="F:kinase activity"/>
    <property type="evidence" value="ECO:0007669"/>
    <property type="project" value="UniProtKB-KW"/>
</dbReference>
<keyword evidence="3" id="KW-0808">Transferase</keyword>
<dbReference type="SUPFAM" id="SSF56219">
    <property type="entry name" value="DNase I-like"/>
    <property type="match status" value="1"/>
</dbReference>
<dbReference type="EMBL" id="ASHM01047294">
    <property type="protein sequence ID" value="PNX84817.1"/>
    <property type="molecule type" value="Genomic_DNA"/>
</dbReference>
<reference evidence="3 4" key="2">
    <citation type="journal article" date="2017" name="Front. Plant Sci.">
        <title>Gene Classification and Mining of Molecular Markers Useful in Red Clover (Trifolium pratense) Breeding.</title>
        <authorList>
            <person name="Istvanek J."/>
            <person name="Dluhosova J."/>
            <person name="Dluhos P."/>
            <person name="Patkova L."/>
            <person name="Nedelnik J."/>
            <person name="Repkova J."/>
        </authorList>
    </citation>
    <scope>NUCLEOTIDE SEQUENCE [LARGE SCALE GENOMIC DNA]</scope>
    <source>
        <strain evidence="4">cv. Tatra</strain>
        <tissue evidence="3">Young leaves</tissue>
    </source>
</reference>
<comment type="caution">
    <text evidence="3">The sequence shown here is derived from an EMBL/GenBank/DDBJ whole genome shotgun (WGS) entry which is preliminary data.</text>
</comment>
<dbReference type="Gene3D" id="3.60.10.10">
    <property type="entry name" value="Endonuclease/exonuclease/phosphatase"/>
    <property type="match status" value="1"/>
</dbReference>
<feature type="non-terminal residue" evidence="3">
    <location>
        <position position="513"/>
    </location>
</feature>
<feature type="region of interest" description="Disordered" evidence="1">
    <location>
        <begin position="29"/>
        <end position="57"/>
    </location>
</feature>